<proteinExistence type="predicted"/>
<name>A0ABQ2EA55_9GAMM</name>
<keyword evidence="2" id="KW-0812">Transmembrane</keyword>
<dbReference type="RefSeq" id="WP_132985019.1">
    <property type="nucleotide sequence ID" value="NZ_BMME01000001.1"/>
</dbReference>
<evidence type="ECO:0000313" key="4">
    <source>
        <dbReference type="Proteomes" id="UP000599009"/>
    </source>
</evidence>
<evidence type="ECO:0008006" key="5">
    <source>
        <dbReference type="Google" id="ProtNLM"/>
    </source>
</evidence>
<feature type="transmembrane region" description="Helical" evidence="2">
    <location>
        <begin position="25"/>
        <end position="45"/>
    </location>
</feature>
<evidence type="ECO:0000313" key="3">
    <source>
        <dbReference type="EMBL" id="GGK03210.1"/>
    </source>
</evidence>
<protein>
    <recommendedName>
        <fullName evidence="5">Energy transducer TonB</fullName>
    </recommendedName>
</protein>
<feature type="compositionally biased region" description="Polar residues" evidence="1">
    <location>
        <begin position="145"/>
        <end position="157"/>
    </location>
</feature>
<keyword evidence="2" id="KW-1133">Transmembrane helix</keyword>
<sequence>MTMTQDTFRRRSIFPELPRVSTREWLIPAALSLGMHACIIVWAALNLMSGGVRGSIANVGTGTSSALLVEYVVVEQQTPATFHQEETAPAQQIKALPVEANAILQVNEQAERTASQSPEEVAVVEPSPEPAHLDSVNPGIEDGSPASNISDTGSNASGDDLTDRYHVALRRHIEIKWQDITKRRIPEGCELKISQQPGGSVLAAVANCRLDEIDRLQLEAVVLMSQPLPYSGFESVFAPDLALQL</sequence>
<feature type="region of interest" description="Disordered" evidence="1">
    <location>
        <begin position="126"/>
        <end position="160"/>
    </location>
</feature>
<comment type="caution">
    <text evidence="3">The sequence shown here is derived from an EMBL/GenBank/DDBJ whole genome shotgun (WGS) entry which is preliminary data.</text>
</comment>
<organism evidence="3 4">
    <name type="scientific">Luteimonas terricola</name>
    <dbReference type="NCBI Taxonomy" id="645597"/>
    <lineage>
        <taxon>Bacteria</taxon>
        <taxon>Pseudomonadati</taxon>
        <taxon>Pseudomonadota</taxon>
        <taxon>Gammaproteobacteria</taxon>
        <taxon>Lysobacterales</taxon>
        <taxon>Lysobacteraceae</taxon>
        <taxon>Luteimonas</taxon>
    </lineage>
</organism>
<accession>A0ABQ2EA55</accession>
<evidence type="ECO:0000256" key="1">
    <source>
        <dbReference type="SAM" id="MobiDB-lite"/>
    </source>
</evidence>
<gene>
    <name evidence="3" type="ORF">GCM10011394_10340</name>
</gene>
<reference evidence="4" key="1">
    <citation type="journal article" date="2019" name="Int. J. Syst. Evol. Microbiol.">
        <title>The Global Catalogue of Microorganisms (GCM) 10K type strain sequencing project: providing services to taxonomists for standard genome sequencing and annotation.</title>
        <authorList>
            <consortium name="The Broad Institute Genomics Platform"/>
            <consortium name="The Broad Institute Genome Sequencing Center for Infectious Disease"/>
            <person name="Wu L."/>
            <person name="Ma J."/>
        </authorList>
    </citation>
    <scope>NUCLEOTIDE SEQUENCE [LARGE SCALE GENOMIC DNA]</scope>
    <source>
        <strain evidence="4">CGMCC 1.8985</strain>
    </source>
</reference>
<keyword evidence="2" id="KW-0472">Membrane</keyword>
<dbReference type="EMBL" id="BMME01000001">
    <property type="protein sequence ID" value="GGK03210.1"/>
    <property type="molecule type" value="Genomic_DNA"/>
</dbReference>
<keyword evidence="4" id="KW-1185">Reference proteome</keyword>
<evidence type="ECO:0000256" key="2">
    <source>
        <dbReference type="SAM" id="Phobius"/>
    </source>
</evidence>
<dbReference type="Proteomes" id="UP000599009">
    <property type="component" value="Unassembled WGS sequence"/>
</dbReference>